<evidence type="ECO:0000313" key="2">
    <source>
        <dbReference type="Proteomes" id="UP001054821"/>
    </source>
</evidence>
<protein>
    <recommendedName>
        <fullName evidence="3">Copia protein</fullName>
    </recommendedName>
</protein>
<organism evidence="1 2">
    <name type="scientific">Prunus dulcis</name>
    <name type="common">Almond</name>
    <name type="synonym">Amygdalus dulcis</name>
    <dbReference type="NCBI Taxonomy" id="3755"/>
    <lineage>
        <taxon>Eukaryota</taxon>
        <taxon>Viridiplantae</taxon>
        <taxon>Streptophyta</taxon>
        <taxon>Embryophyta</taxon>
        <taxon>Tracheophyta</taxon>
        <taxon>Spermatophyta</taxon>
        <taxon>Magnoliopsida</taxon>
        <taxon>eudicotyledons</taxon>
        <taxon>Gunneridae</taxon>
        <taxon>Pentapetalae</taxon>
        <taxon>rosids</taxon>
        <taxon>fabids</taxon>
        <taxon>Rosales</taxon>
        <taxon>Rosaceae</taxon>
        <taxon>Amygdaloideae</taxon>
        <taxon>Amygdaleae</taxon>
        <taxon>Prunus</taxon>
    </lineage>
</organism>
<sequence>MELYCDNQAARETTNNLVQHDRTKHVEVDRHFIKEKLVDKLIDIPFVKSQEQLADVLTHAVSAKVFHDLLDKLGIKDIYTHQLERKCWREP</sequence>
<dbReference type="AlphaFoldDB" id="A0AAD4VKK5"/>
<proteinExistence type="predicted"/>
<comment type="caution">
    <text evidence="1">The sequence shown here is derived from an EMBL/GenBank/DDBJ whole genome shotgun (WGS) entry which is preliminary data.</text>
</comment>
<evidence type="ECO:0000313" key="1">
    <source>
        <dbReference type="EMBL" id="KAI5326840.1"/>
    </source>
</evidence>
<keyword evidence="2" id="KW-1185">Reference proteome</keyword>
<gene>
    <name evidence="1" type="ORF">L3X38_035914</name>
</gene>
<reference evidence="1 2" key="1">
    <citation type="journal article" date="2022" name="G3 (Bethesda)">
        <title>Whole-genome sequence and methylome profiling of the almond [Prunus dulcis (Mill.) D.A. Webb] cultivar 'Nonpareil'.</title>
        <authorList>
            <person name="D'Amico-Willman K.M."/>
            <person name="Ouma W.Z."/>
            <person name="Meulia T."/>
            <person name="Sideli G.M."/>
            <person name="Gradziel T.M."/>
            <person name="Fresnedo-Ramirez J."/>
        </authorList>
    </citation>
    <scope>NUCLEOTIDE SEQUENCE [LARGE SCALE GENOMIC DNA]</scope>
    <source>
        <strain evidence="1">Clone GOH B32 T37-40</strain>
    </source>
</reference>
<accession>A0AAD4VKK5</accession>
<dbReference type="Proteomes" id="UP001054821">
    <property type="component" value="Chromosome 6"/>
</dbReference>
<evidence type="ECO:0008006" key="3">
    <source>
        <dbReference type="Google" id="ProtNLM"/>
    </source>
</evidence>
<dbReference type="EMBL" id="JAJFAZ020000006">
    <property type="protein sequence ID" value="KAI5326840.1"/>
    <property type="molecule type" value="Genomic_DNA"/>
</dbReference>
<dbReference type="CDD" id="cd09272">
    <property type="entry name" value="RNase_HI_RT_Ty1"/>
    <property type="match status" value="1"/>
</dbReference>
<name>A0AAD4VKK5_PRUDU</name>